<feature type="region of interest" description="Disordered" evidence="1">
    <location>
        <begin position="89"/>
        <end position="214"/>
    </location>
</feature>
<evidence type="ECO:0000256" key="1">
    <source>
        <dbReference type="SAM" id="MobiDB-lite"/>
    </source>
</evidence>
<reference evidence="2 3" key="1">
    <citation type="journal article" date="2020" name="ISME J.">
        <title>Uncovering the hidden diversity of litter-decomposition mechanisms in mushroom-forming fungi.</title>
        <authorList>
            <person name="Floudas D."/>
            <person name="Bentzer J."/>
            <person name="Ahren D."/>
            <person name="Johansson T."/>
            <person name="Persson P."/>
            <person name="Tunlid A."/>
        </authorList>
    </citation>
    <scope>NUCLEOTIDE SEQUENCE [LARGE SCALE GENOMIC DNA]</scope>
    <source>
        <strain evidence="2 3">CBS 291.85</strain>
    </source>
</reference>
<sequence length="308" mass="34634">MNFTTLQFPQPHQVDDLQREHRHPNQQDLIVTMDPDSGGMLPETPTRHLQAVNPRFNKQRRMPFPPRISRKYILTRRDGELQGENMNVDKTGVKKSSGYATSSSNIHESVSRSRHENLHPQAAGHGSQIPRPRKAATAKNNARAERSLGGTMSTARSSGLRPATRNSTRLGSVITTHSTPTLNDVTNAGTNSVTTNGTSNANAHPKIPSPNPTPNPFKPLDHAVLRSKLNHSQLNRYNIFAKDEAIADFNEEEVLCRRCGDNRRMEPRRGLFYRSNWNKHLQVCVAIKEGRYVRAKRDELVQYLAAVE</sequence>
<comment type="caution">
    <text evidence="2">The sequence shown here is derived from an EMBL/GenBank/DDBJ whole genome shotgun (WGS) entry which is preliminary data.</text>
</comment>
<accession>A0A8H5AYJ4</accession>
<proteinExistence type="predicted"/>
<evidence type="ECO:0000313" key="3">
    <source>
        <dbReference type="Proteomes" id="UP000559256"/>
    </source>
</evidence>
<protein>
    <submittedName>
        <fullName evidence="2">Uncharacterized protein</fullName>
    </submittedName>
</protein>
<name>A0A8H5AYJ4_9AGAR</name>
<dbReference type="Proteomes" id="UP000559256">
    <property type="component" value="Unassembled WGS sequence"/>
</dbReference>
<evidence type="ECO:0000313" key="2">
    <source>
        <dbReference type="EMBL" id="KAF5313307.1"/>
    </source>
</evidence>
<keyword evidence="3" id="KW-1185">Reference proteome</keyword>
<feature type="compositionally biased region" description="Polar residues" evidence="1">
    <location>
        <begin position="164"/>
        <end position="184"/>
    </location>
</feature>
<dbReference type="AlphaFoldDB" id="A0A8H5AYJ4"/>
<feature type="compositionally biased region" description="Polar residues" evidence="1">
    <location>
        <begin position="98"/>
        <end position="108"/>
    </location>
</feature>
<feature type="compositionally biased region" description="Basic and acidic residues" evidence="1">
    <location>
        <begin position="109"/>
        <end position="118"/>
    </location>
</feature>
<feature type="compositionally biased region" description="Low complexity" evidence="1">
    <location>
        <begin position="185"/>
        <end position="206"/>
    </location>
</feature>
<organism evidence="2 3">
    <name type="scientific">Tetrapyrgos nigripes</name>
    <dbReference type="NCBI Taxonomy" id="182062"/>
    <lineage>
        <taxon>Eukaryota</taxon>
        <taxon>Fungi</taxon>
        <taxon>Dikarya</taxon>
        <taxon>Basidiomycota</taxon>
        <taxon>Agaricomycotina</taxon>
        <taxon>Agaricomycetes</taxon>
        <taxon>Agaricomycetidae</taxon>
        <taxon>Agaricales</taxon>
        <taxon>Marasmiineae</taxon>
        <taxon>Marasmiaceae</taxon>
        <taxon>Tetrapyrgos</taxon>
    </lineage>
</organism>
<dbReference type="EMBL" id="JAACJM010000532">
    <property type="protein sequence ID" value="KAF5313307.1"/>
    <property type="molecule type" value="Genomic_DNA"/>
</dbReference>
<gene>
    <name evidence="2" type="ORF">D9758_018741</name>
</gene>